<dbReference type="Gene3D" id="3.90.180.10">
    <property type="entry name" value="Medium-chain alcohol dehydrogenases, catalytic domain"/>
    <property type="match status" value="1"/>
</dbReference>
<evidence type="ECO:0000313" key="13">
    <source>
        <dbReference type="Proteomes" id="UP000221020"/>
    </source>
</evidence>
<dbReference type="Gene3D" id="3.40.50.720">
    <property type="entry name" value="NAD(P)-binding Rossmann-like Domain"/>
    <property type="match status" value="1"/>
</dbReference>
<evidence type="ECO:0000259" key="11">
    <source>
        <dbReference type="Pfam" id="PF00107"/>
    </source>
</evidence>
<dbReference type="InterPro" id="IPR013149">
    <property type="entry name" value="ADH-like_C"/>
</dbReference>
<dbReference type="PANTHER" id="PTHR42940">
    <property type="entry name" value="ALCOHOL DEHYDROGENASE 1-RELATED"/>
    <property type="match status" value="1"/>
</dbReference>
<proteinExistence type="inferred from homology"/>
<keyword evidence="6" id="KW-0862">Zinc</keyword>
<evidence type="ECO:0000256" key="8">
    <source>
        <dbReference type="ARBA" id="ARBA00023027"/>
    </source>
</evidence>
<reference evidence="12 13" key="1">
    <citation type="submission" date="2017-09" db="EMBL/GenBank/DDBJ databases">
        <title>Large-scale bioinformatics analysis of Bacillus genomes uncovers conserved roles of natural products in bacterial physiology.</title>
        <authorList>
            <consortium name="Agbiome Team Llc"/>
            <person name="Bleich R.M."/>
            <person name="Grubbs K.J."/>
            <person name="Santa Maria K.C."/>
            <person name="Allen S.E."/>
            <person name="Farag S."/>
            <person name="Shank E.A."/>
            <person name="Bowers A."/>
        </authorList>
    </citation>
    <scope>NUCLEOTIDE SEQUENCE [LARGE SCALE GENOMIC DNA]</scope>
    <source>
        <strain evidence="12 13">AFS092012</strain>
    </source>
</reference>
<evidence type="ECO:0000256" key="3">
    <source>
        <dbReference type="ARBA" id="ARBA00013190"/>
    </source>
</evidence>
<dbReference type="RefSeq" id="WP_154724667.1">
    <property type="nucleotide sequence ID" value="NZ_NVOR01000183.1"/>
</dbReference>
<keyword evidence="7" id="KW-0560">Oxidoreductase</keyword>
<comment type="cofactor">
    <cofactor evidence="1">
        <name>Zn(2+)</name>
        <dbReference type="ChEBI" id="CHEBI:29105"/>
    </cofactor>
</comment>
<dbReference type="Proteomes" id="UP000221020">
    <property type="component" value="Unassembled WGS sequence"/>
</dbReference>
<gene>
    <name evidence="12" type="primary">adhP</name>
    <name evidence="12" type="synonym">adhA</name>
    <name evidence="12" type="ORF">CON65_25645</name>
</gene>
<dbReference type="SUPFAM" id="SSF51735">
    <property type="entry name" value="NAD(P)-binding Rossmann-fold domains"/>
    <property type="match status" value="1"/>
</dbReference>
<protein>
    <recommendedName>
        <fullName evidence="4">Alcohol dehydrogenase</fullName>
        <ecNumber evidence="3">1.1.1.1</ecNumber>
    </recommendedName>
</protein>
<feature type="non-terminal residue" evidence="12">
    <location>
        <position position="168"/>
    </location>
</feature>
<comment type="similarity">
    <text evidence="2">Belongs to the zinc-containing alcohol dehydrogenase family.</text>
</comment>
<dbReference type="PANTHER" id="PTHR42940:SF8">
    <property type="entry name" value="VACUOLAR PROTEIN SORTING-ASSOCIATED PROTEIN 11"/>
    <property type="match status" value="1"/>
</dbReference>
<dbReference type="InterPro" id="IPR036291">
    <property type="entry name" value="NAD(P)-bd_dom_sf"/>
</dbReference>
<comment type="catalytic activity">
    <reaction evidence="10">
        <text>a primary alcohol + NAD(+) = an aldehyde + NADH + H(+)</text>
        <dbReference type="Rhea" id="RHEA:10736"/>
        <dbReference type="ChEBI" id="CHEBI:15378"/>
        <dbReference type="ChEBI" id="CHEBI:15734"/>
        <dbReference type="ChEBI" id="CHEBI:17478"/>
        <dbReference type="ChEBI" id="CHEBI:57540"/>
        <dbReference type="ChEBI" id="CHEBI:57945"/>
        <dbReference type="EC" id="1.1.1.1"/>
    </reaction>
</comment>
<evidence type="ECO:0000256" key="7">
    <source>
        <dbReference type="ARBA" id="ARBA00023002"/>
    </source>
</evidence>
<sequence length="168" mass="17001">NAGYTVDGGMAEQCIVTADYAVKVPEGLDPAQASSITCAGVTTYKAIKVSGIKPGQPIVIYGCGGLGNLAIQYAKSVFGAKVIAVDINDDKLALAKEVGADMTINPITQGPADKIIQEAFGGAYAAVVTAVSKVAFNSAVDAVRACGKVVAGGLPGETMDLNIPRLVL</sequence>
<dbReference type="EMBL" id="NVOR01000183">
    <property type="protein sequence ID" value="PED79927.1"/>
    <property type="molecule type" value="Genomic_DNA"/>
</dbReference>
<evidence type="ECO:0000256" key="9">
    <source>
        <dbReference type="ARBA" id="ARBA00049164"/>
    </source>
</evidence>
<evidence type="ECO:0000256" key="2">
    <source>
        <dbReference type="ARBA" id="ARBA00008072"/>
    </source>
</evidence>
<evidence type="ECO:0000313" key="12">
    <source>
        <dbReference type="EMBL" id="PED79927.1"/>
    </source>
</evidence>
<evidence type="ECO:0000256" key="1">
    <source>
        <dbReference type="ARBA" id="ARBA00001947"/>
    </source>
</evidence>
<dbReference type="InterPro" id="IPR011032">
    <property type="entry name" value="GroES-like_sf"/>
</dbReference>
<feature type="non-terminal residue" evidence="12">
    <location>
        <position position="1"/>
    </location>
</feature>
<dbReference type="GO" id="GO:0004022">
    <property type="term" value="F:alcohol dehydrogenase (NAD+) activity"/>
    <property type="evidence" value="ECO:0007669"/>
    <property type="project" value="UniProtKB-EC"/>
</dbReference>
<evidence type="ECO:0000256" key="4">
    <source>
        <dbReference type="ARBA" id="ARBA00016352"/>
    </source>
</evidence>
<keyword evidence="5" id="KW-0479">Metal-binding</keyword>
<name>A0AA91V788_9BACI</name>
<feature type="domain" description="Alcohol dehydrogenase-like C-terminal" evidence="11">
    <location>
        <begin position="65"/>
        <end position="167"/>
    </location>
</feature>
<evidence type="ECO:0000256" key="6">
    <source>
        <dbReference type="ARBA" id="ARBA00022833"/>
    </source>
</evidence>
<dbReference type="FunFam" id="3.40.50.720:FF:000039">
    <property type="entry name" value="Alcohol dehydrogenase AdhP"/>
    <property type="match status" value="1"/>
</dbReference>
<dbReference type="EC" id="1.1.1.1" evidence="3"/>
<comment type="catalytic activity">
    <reaction evidence="9">
        <text>a secondary alcohol + NAD(+) = a ketone + NADH + H(+)</text>
        <dbReference type="Rhea" id="RHEA:10740"/>
        <dbReference type="ChEBI" id="CHEBI:15378"/>
        <dbReference type="ChEBI" id="CHEBI:17087"/>
        <dbReference type="ChEBI" id="CHEBI:35681"/>
        <dbReference type="ChEBI" id="CHEBI:57540"/>
        <dbReference type="ChEBI" id="CHEBI:57945"/>
        <dbReference type="EC" id="1.1.1.1"/>
    </reaction>
</comment>
<evidence type="ECO:0000256" key="5">
    <source>
        <dbReference type="ARBA" id="ARBA00022723"/>
    </source>
</evidence>
<organism evidence="12 13">
    <name type="scientific">Bacillus pseudomycoides</name>
    <dbReference type="NCBI Taxonomy" id="64104"/>
    <lineage>
        <taxon>Bacteria</taxon>
        <taxon>Bacillati</taxon>
        <taxon>Bacillota</taxon>
        <taxon>Bacilli</taxon>
        <taxon>Bacillales</taxon>
        <taxon>Bacillaceae</taxon>
        <taxon>Bacillus</taxon>
        <taxon>Bacillus cereus group</taxon>
    </lineage>
</organism>
<comment type="caution">
    <text evidence="12">The sequence shown here is derived from an EMBL/GenBank/DDBJ whole genome shotgun (WGS) entry which is preliminary data.</text>
</comment>
<evidence type="ECO:0000256" key="10">
    <source>
        <dbReference type="ARBA" id="ARBA00049243"/>
    </source>
</evidence>
<accession>A0AA91V788</accession>
<dbReference type="Pfam" id="PF00107">
    <property type="entry name" value="ADH_zinc_N"/>
    <property type="match status" value="1"/>
</dbReference>
<keyword evidence="8" id="KW-0520">NAD</keyword>
<dbReference type="GO" id="GO:0046872">
    <property type="term" value="F:metal ion binding"/>
    <property type="evidence" value="ECO:0007669"/>
    <property type="project" value="UniProtKB-KW"/>
</dbReference>
<dbReference type="SUPFAM" id="SSF50129">
    <property type="entry name" value="GroES-like"/>
    <property type="match status" value="1"/>
</dbReference>
<dbReference type="AlphaFoldDB" id="A0AA91V788"/>